<evidence type="ECO:0000256" key="6">
    <source>
        <dbReference type="ARBA" id="ARBA00022989"/>
    </source>
</evidence>
<evidence type="ECO:0000256" key="4">
    <source>
        <dbReference type="ARBA" id="ARBA00022475"/>
    </source>
</evidence>
<comment type="subcellular location">
    <subcellularLocation>
        <location evidence="1">Cell membrane</location>
        <topology evidence="1">Multi-pass membrane protein</topology>
    </subcellularLocation>
</comment>
<keyword evidence="7 8" id="KW-0472">Membrane</keyword>
<comment type="caution">
    <text evidence="9">The sequence shown here is derived from an EMBL/GenBank/DDBJ whole genome shotgun (WGS) entry which is preliminary data.</text>
</comment>
<dbReference type="Gene3D" id="1.20.1530.20">
    <property type="match status" value="1"/>
</dbReference>
<feature type="transmembrane region" description="Helical" evidence="8">
    <location>
        <begin position="229"/>
        <end position="257"/>
    </location>
</feature>
<gene>
    <name evidence="9" type="ORF">ACFFGV_14070</name>
</gene>
<organism evidence="9 10">
    <name type="scientific">Pontibacillus salicampi</name>
    <dbReference type="NCBI Taxonomy" id="1449801"/>
    <lineage>
        <taxon>Bacteria</taxon>
        <taxon>Bacillati</taxon>
        <taxon>Bacillota</taxon>
        <taxon>Bacilli</taxon>
        <taxon>Bacillales</taxon>
        <taxon>Bacillaceae</taxon>
        <taxon>Pontibacillus</taxon>
    </lineage>
</organism>
<name>A0ABV6LQM6_9BACI</name>
<protein>
    <submittedName>
        <fullName evidence="9">AEC family transporter</fullName>
    </submittedName>
</protein>
<evidence type="ECO:0000256" key="7">
    <source>
        <dbReference type="ARBA" id="ARBA00023136"/>
    </source>
</evidence>
<feature type="transmembrane region" description="Helical" evidence="8">
    <location>
        <begin position="57"/>
        <end position="79"/>
    </location>
</feature>
<dbReference type="RefSeq" id="WP_377349313.1">
    <property type="nucleotide sequence ID" value="NZ_JBHLTP010000011.1"/>
</dbReference>
<accession>A0ABV6LQM6</accession>
<dbReference type="PANTHER" id="PTHR36838:SF1">
    <property type="entry name" value="SLR1864 PROTEIN"/>
    <property type="match status" value="1"/>
</dbReference>
<evidence type="ECO:0000256" key="8">
    <source>
        <dbReference type="SAM" id="Phobius"/>
    </source>
</evidence>
<dbReference type="EMBL" id="JBHLTP010000011">
    <property type="protein sequence ID" value="MFC0524700.1"/>
    <property type="molecule type" value="Genomic_DNA"/>
</dbReference>
<proteinExistence type="inferred from homology"/>
<evidence type="ECO:0000313" key="10">
    <source>
        <dbReference type="Proteomes" id="UP001589836"/>
    </source>
</evidence>
<keyword evidence="10" id="KW-1185">Reference proteome</keyword>
<keyword evidence="3" id="KW-0813">Transport</keyword>
<dbReference type="PANTHER" id="PTHR36838">
    <property type="entry name" value="AUXIN EFFLUX CARRIER FAMILY PROTEIN"/>
    <property type="match status" value="1"/>
</dbReference>
<feature type="transmembrane region" description="Helical" evidence="8">
    <location>
        <begin position="120"/>
        <end position="142"/>
    </location>
</feature>
<dbReference type="Proteomes" id="UP001589836">
    <property type="component" value="Unassembled WGS sequence"/>
</dbReference>
<feature type="transmembrane region" description="Helical" evidence="8">
    <location>
        <begin position="34"/>
        <end position="51"/>
    </location>
</feature>
<evidence type="ECO:0000256" key="1">
    <source>
        <dbReference type="ARBA" id="ARBA00004651"/>
    </source>
</evidence>
<feature type="transmembrane region" description="Helical" evidence="8">
    <location>
        <begin position="163"/>
        <end position="184"/>
    </location>
</feature>
<comment type="similarity">
    <text evidence="2">Belongs to the auxin efflux carrier (TC 2.A.69) family.</text>
</comment>
<dbReference type="InterPro" id="IPR038770">
    <property type="entry name" value="Na+/solute_symporter_sf"/>
</dbReference>
<keyword evidence="6 8" id="KW-1133">Transmembrane helix</keyword>
<feature type="transmembrane region" description="Helical" evidence="8">
    <location>
        <begin position="91"/>
        <end position="114"/>
    </location>
</feature>
<feature type="transmembrane region" description="Helical" evidence="8">
    <location>
        <begin position="277"/>
        <end position="300"/>
    </location>
</feature>
<evidence type="ECO:0000256" key="3">
    <source>
        <dbReference type="ARBA" id="ARBA00022448"/>
    </source>
</evidence>
<keyword evidence="4" id="KW-1003">Cell membrane</keyword>
<dbReference type="Pfam" id="PF03547">
    <property type="entry name" value="Mem_trans"/>
    <property type="match status" value="1"/>
</dbReference>
<sequence>MDVIVVVLPAFLIFSIGFIGQKVIGFDRKTISKAALYLMYPFLAFQTFYNNTITIDFLYIILFCITLMVLLILLVKLLTWYKNTPRPKASAMVLSSVFMNAGNYGVPIILFAYGEQGATYAIIMMVIQSLLMNTVGLYYASLGSADENARIGDSVKKVLTMPINHAVILGVCSQIFQITVPPYIMQSVNLIADATIPTIMLVLGMQLATLSKGTVQVKDIITIGTIKMVVSPVLAFLITAVLGLNSMLSGILIVLAAMPTAANTTMYSIQYNTEPQLVSYSTFWTTLWSVITIPFLLWMVGAV</sequence>
<evidence type="ECO:0000256" key="5">
    <source>
        <dbReference type="ARBA" id="ARBA00022692"/>
    </source>
</evidence>
<evidence type="ECO:0000256" key="2">
    <source>
        <dbReference type="ARBA" id="ARBA00010145"/>
    </source>
</evidence>
<feature type="transmembrane region" description="Helical" evidence="8">
    <location>
        <begin position="6"/>
        <end position="25"/>
    </location>
</feature>
<reference evidence="9 10" key="1">
    <citation type="submission" date="2024-09" db="EMBL/GenBank/DDBJ databases">
        <authorList>
            <person name="Sun Q."/>
            <person name="Mori K."/>
        </authorList>
    </citation>
    <scope>NUCLEOTIDE SEQUENCE [LARGE SCALE GENOMIC DNA]</scope>
    <source>
        <strain evidence="9 10">NCAIM B.02529</strain>
    </source>
</reference>
<keyword evidence="5 8" id="KW-0812">Transmembrane</keyword>
<dbReference type="InterPro" id="IPR004776">
    <property type="entry name" value="Mem_transp_PIN-like"/>
</dbReference>
<evidence type="ECO:0000313" key="9">
    <source>
        <dbReference type="EMBL" id="MFC0524700.1"/>
    </source>
</evidence>